<feature type="compositionally biased region" description="Gly residues" evidence="1">
    <location>
        <begin position="332"/>
        <end position="343"/>
    </location>
</feature>
<feature type="non-terminal residue" evidence="2">
    <location>
        <position position="349"/>
    </location>
</feature>
<feature type="compositionally biased region" description="Basic residues" evidence="1">
    <location>
        <begin position="65"/>
        <end position="80"/>
    </location>
</feature>
<sequence length="349" mass="37779">AGRPAARQRGDRDLQGARPDACRGRKPEVPERAHPRDHRRRQRSRSLGARADARGASRRAAAARGQHRLRACLQPRRRGSERRLAVLPQPGRGGGAGLPGAPAAGRGRAPCRGHHHAADPLPRRRDHQRRRERDPPDRDRVVRPLRAATRGRAAAPGAHHDRRRDAHRRRPLPQAGGLLRAVLPVLRGSGHLPARVDRRRRGLVRAARDGPASLLLRREQREVVLPRAPPSAVDVEHAADLDAADPRAVDAGQRAVAAVRRARRGLARAQAARLPLGVAGAWLDRCAPAQARGDARAAGRRDHRPLPGARRFTADQLRCRAPRRAAARRLPLGGGGGGQGGRAPPGPSL</sequence>
<gene>
    <name evidence="2" type="ORF">AVDCRST_MAG67-4137</name>
</gene>
<feature type="compositionally biased region" description="Basic and acidic residues" evidence="1">
    <location>
        <begin position="8"/>
        <end position="34"/>
    </location>
</feature>
<dbReference type="AlphaFoldDB" id="A0A6J4TRW2"/>
<feature type="compositionally biased region" description="Low complexity" evidence="1">
    <location>
        <begin position="99"/>
        <end position="108"/>
    </location>
</feature>
<feature type="compositionally biased region" description="Basic residues" evidence="1">
    <location>
        <begin position="35"/>
        <end position="44"/>
    </location>
</feature>
<feature type="region of interest" description="Disordered" evidence="1">
    <location>
        <begin position="294"/>
        <end position="349"/>
    </location>
</feature>
<reference evidence="2" key="1">
    <citation type="submission" date="2020-02" db="EMBL/GenBank/DDBJ databases">
        <authorList>
            <person name="Meier V. D."/>
        </authorList>
    </citation>
    <scope>NUCLEOTIDE SEQUENCE</scope>
    <source>
        <strain evidence="2">AVDCRST_MAG67</strain>
    </source>
</reference>
<organism evidence="2">
    <name type="scientific">uncultured Solirubrobacteraceae bacterium</name>
    <dbReference type="NCBI Taxonomy" id="1162706"/>
    <lineage>
        <taxon>Bacteria</taxon>
        <taxon>Bacillati</taxon>
        <taxon>Actinomycetota</taxon>
        <taxon>Thermoleophilia</taxon>
        <taxon>Solirubrobacterales</taxon>
        <taxon>Solirubrobacteraceae</taxon>
        <taxon>environmental samples</taxon>
    </lineage>
</organism>
<proteinExistence type="predicted"/>
<feature type="region of interest" description="Disordered" evidence="1">
    <location>
        <begin position="1"/>
        <end position="176"/>
    </location>
</feature>
<evidence type="ECO:0000256" key="1">
    <source>
        <dbReference type="SAM" id="MobiDB-lite"/>
    </source>
</evidence>
<accession>A0A6J4TRW2</accession>
<feature type="non-terminal residue" evidence="2">
    <location>
        <position position="1"/>
    </location>
</feature>
<evidence type="ECO:0000313" key="2">
    <source>
        <dbReference type="EMBL" id="CAA9530760.1"/>
    </source>
</evidence>
<feature type="compositionally biased region" description="Basic residues" evidence="1">
    <location>
        <begin position="160"/>
        <end position="171"/>
    </location>
</feature>
<feature type="compositionally biased region" description="Basic and acidic residues" evidence="1">
    <location>
        <begin position="116"/>
        <end position="142"/>
    </location>
</feature>
<name>A0A6J4TRW2_9ACTN</name>
<dbReference type="EMBL" id="CADCVQ010000167">
    <property type="protein sequence ID" value="CAA9530760.1"/>
    <property type="molecule type" value="Genomic_DNA"/>
</dbReference>
<feature type="compositionally biased region" description="Low complexity" evidence="1">
    <location>
        <begin position="144"/>
        <end position="157"/>
    </location>
</feature>
<protein>
    <submittedName>
        <fullName evidence="2">Uncharacterized protein</fullName>
    </submittedName>
</protein>